<reference evidence="2 3" key="1">
    <citation type="journal article" date="2020" name="ISME J.">
        <title>Uncovering the hidden diversity of litter-decomposition mechanisms in mushroom-forming fungi.</title>
        <authorList>
            <person name="Floudas D."/>
            <person name="Bentzer J."/>
            <person name="Ahren D."/>
            <person name="Johansson T."/>
            <person name="Persson P."/>
            <person name="Tunlid A."/>
        </authorList>
    </citation>
    <scope>NUCLEOTIDE SEQUENCE [LARGE SCALE GENOMIC DNA]</scope>
    <source>
        <strain evidence="2 3">CBS 101986</strain>
    </source>
</reference>
<evidence type="ECO:0000313" key="2">
    <source>
        <dbReference type="EMBL" id="KAF5324313.1"/>
    </source>
</evidence>
<accession>A0A8H5F5U2</accession>
<feature type="compositionally biased region" description="Polar residues" evidence="1">
    <location>
        <begin position="313"/>
        <end position="334"/>
    </location>
</feature>
<gene>
    <name evidence="2" type="ORF">D9619_011294</name>
</gene>
<evidence type="ECO:0000313" key="3">
    <source>
        <dbReference type="Proteomes" id="UP000567179"/>
    </source>
</evidence>
<protein>
    <submittedName>
        <fullName evidence="2">Uncharacterized protein</fullName>
    </submittedName>
</protein>
<proteinExistence type="predicted"/>
<organism evidence="2 3">
    <name type="scientific">Psilocybe cf. subviscida</name>
    <dbReference type="NCBI Taxonomy" id="2480587"/>
    <lineage>
        <taxon>Eukaryota</taxon>
        <taxon>Fungi</taxon>
        <taxon>Dikarya</taxon>
        <taxon>Basidiomycota</taxon>
        <taxon>Agaricomycotina</taxon>
        <taxon>Agaricomycetes</taxon>
        <taxon>Agaricomycetidae</taxon>
        <taxon>Agaricales</taxon>
        <taxon>Agaricineae</taxon>
        <taxon>Strophariaceae</taxon>
        <taxon>Psilocybe</taxon>
    </lineage>
</organism>
<dbReference type="EMBL" id="JAACJJ010000016">
    <property type="protein sequence ID" value="KAF5324313.1"/>
    <property type="molecule type" value="Genomic_DNA"/>
</dbReference>
<sequence>MTLGSADTEIDEQDSRQNEGVAGIVFDEARDDGFGAQGCVTAVATSDLMKEMQVYDSRDARESKKPSARLDSDSLRFFKQSLGTSDPHIMQEAENPEECRPTERLIALGYSGALLLPPVGKVADDDVMTVDAGMVWAARPIDFTAGSKLLAILFATDGGTNELDADTGITRLLRCVRFSLGLATTATITPSISLPVTFPGTYSILLQTQSPQRPRLTLPSCVEVSSELASRPSHRLLLLSDLRVVVMHASDPSAHAHHVIPQTFARRLPSLCMDLRSTFRKIFLQQLPPGKCTSPFPIVDIRDDLSVPPSPVPCSTDSRSTSTLCDENPASANGQSLRSLVNWSEHRAEARMAQMARIIRGLGTLAAPASTPAS</sequence>
<evidence type="ECO:0000256" key="1">
    <source>
        <dbReference type="SAM" id="MobiDB-lite"/>
    </source>
</evidence>
<comment type="caution">
    <text evidence="2">The sequence shown here is derived from an EMBL/GenBank/DDBJ whole genome shotgun (WGS) entry which is preliminary data.</text>
</comment>
<dbReference type="Proteomes" id="UP000567179">
    <property type="component" value="Unassembled WGS sequence"/>
</dbReference>
<feature type="region of interest" description="Disordered" evidence="1">
    <location>
        <begin position="309"/>
        <end position="334"/>
    </location>
</feature>
<dbReference type="AlphaFoldDB" id="A0A8H5F5U2"/>
<feature type="region of interest" description="Disordered" evidence="1">
    <location>
        <begin position="1"/>
        <end position="23"/>
    </location>
</feature>
<name>A0A8H5F5U2_9AGAR</name>
<keyword evidence="3" id="KW-1185">Reference proteome</keyword>